<feature type="region of interest" description="Disordered" evidence="1">
    <location>
        <begin position="45"/>
        <end position="114"/>
    </location>
</feature>
<accession>A0A7H1M9S3</accession>
<evidence type="ECO:0000256" key="1">
    <source>
        <dbReference type="SAM" id="MobiDB-lite"/>
    </source>
</evidence>
<evidence type="ECO:0000256" key="2">
    <source>
        <dbReference type="SAM" id="SignalP"/>
    </source>
</evidence>
<reference evidence="3" key="1">
    <citation type="submission" date="2024-06" db="EMBL/GenBank/DDBJ databases">
        <title>Complete Genome Sequence of mouse commensal type strain Neisseria musculi.</title>
        <authorList>
            <person name="Thapa E."/>
            <person name="Aluvathingal J."/>
            <person name="Nadendla S."/>
            <person name="Mehta A."/>
            <person name="Tettelin H."/>
            <person name="Weyand N.J."/>
        </authorList>
    </citation>
    <scope>NUCLEOTIDE SEQUENCE</scope>
    <source>
        <strain evidence="3">NW831</strain>
    </source>
</reference>
<evidence type="ECO:0000313" key="3">
    <source>
        <dbReference type="EMBL" id="QNT58388.1"/>
    </source>
</evidence>
<dbReference type="AlphaFoldDB" id="A0A7H1M9S3"/>
<organism evidence="3 4">
    <name type="scientific">Neisseria musculi</name>
    <dbReference type="NCBI Taxonomy" id="1815583"/>
    <lineage>
        <taxon>Bacteria</taxon>
        <taxon>Pseudomonadati</taxon>
        <taxon>Pseudomonadota</taxon>
        <taxon>Betaproteobacteria</taxon>
        <taxon>Neisseriales</taxon>
        <taxon>Neisseriaceae</taxon>
        <taxon>Neisseria</taxon>
    </lineage>
</organism>
<feature type="signal peptide" evidence="2">
    <location>
        <begin position="1"/>
        <end position="23"/>
    </location>
</feature>
<protein>
    <recommendedName>
        <fullName evidence="5">Periplasmic protein</fullName>
    </recommendedName>
</protein>
<gene>
    <name evidence="3" type="ORF">H7A79_1376</name>
</gene>
<evidence type="ECO:0008006" key="5">
    <source>
        <dbReference type="Google" id="ProtNLM"/>
    </source>
</evidence>
<dbReference type="RefSeq" id="WP_187001542.1">
    <property type="nucleotide sequence ID" value="NZ_CP060414.2"/>
</dbReference>
<dbReference type="KEGG" id="nmus:H7A79_1376"/>
<keyword evidence="2" id="KW-0732">Signal</keyword>
<dbReference type="Proteomes" id="UP000516412">
    <property type="component" value="Chromosome"/>
</dbReference>
<feature type="chain" id="PRO_5028814618" description="Periplasmic protein" evidence="2">
    <location>
        <begin position="24"/>
        <end position="114"/>
    </location>
</feature>
<name>A0A7H1M9S3_9NEIS</name>
<dbReference type="EMBL" id="CP060414">
    <property type="protein sequence ID" value="QNT58388.1"/>
    <property type="molecule type" value="Genomic_DNA"/>
</dbReference>
<proteinExistence type="predicted"/>
<evidence type="ECO:0000313" key="4">
    <source>
        <dbReference type="Proteomes" id="UP000516412"/>
    </source>
</evidence>
<keyword evidence="4" id="KW-1185">Reference proteome</keyword>
<sequence>MKKTSSLIALAGSLALLGGQAMAETKQPAAKTVKTVTKKAQEGACGEGKCGAAGKKASKAGEGKCGEGKCGAAGKKASKAGEGKCGEGKCGASAKKKPAKAAEGKCGEGKCGSK</sequence>